<reference evidence="2 3" key="1">
    <citation type="submission" date="2015-10" db="EMBL/GenBank/DDBJ databases">
        <title>Full genome of DAOMC 229536 Phialocephala scopiformis, a fungal endophyte of spruce producing the potent anti-insectan compound rugulosin.</title>
        <authorList>
            <consortium name="DOE Joint Genome Institute"/>
            <person name="Walker A.K."/>
            <person name="Frasz S.L."/>
            <person name="Seifert K.A."/>
            <person name="Miller J.D."/>
            <person name="Mondo S.J."/>
            <person name="Labutti K."/>
            <person name="Lipzen A."/>
            <person name="Dockter R."/>
            <person name="Kennedy M."/>
            <person name="Grigoriev I.V."/>
            <person name="Spatafora J.W."/>
        </authorList>
    </citation>
    <scope>NUCLEOTIDE SEQUENCE [LARGE SCALE GENOMIC DNA]</scope>
    <source>
        <strain evidence="2 3">CBS 120377</strain>
    </source>
</reference>
<organism evidence="2 3">
    <name type="scientific">Mollisia scopiformis</name>
    <name type="common">Conifer needle endophyte fungus</name>
    <name type="synonym">Phialocephala scopiformis</name>
    <dbReference type="NCBI Taxonomy" id="149040"/>
    <lineage>
        <taxon>Eukaryota</taxon>
        <taxon>Fungi</taxon>
        <taxon>Dikarya</taxon>
        <taxon>Ascomycota</taxon>
        <taxon>Pezizomycotina</taxon>
        <taxon>Leotiomycetes</taxon>
        <taxon>Helotiales</taxon>
        <taxon>Mollisiaceae</taxon>
        <taxon>Mollisia</taxon>
    </lineage>
</organism>
<protein>
    <recommendedName>
        <fullName evidence="1">ABM domain-containing protein</fullName>
    </recommendedName>
</protein>
<accession>A0A194XUR2</accession>
<dbReference type="GeneID" id="28821079"/>
<dbReference type="OrthoDB" id="3830579at2759"/>
<dbReference type="AlphaFoldDB" id="A0A194XUR2"/>
<feature type="domain" description="ABM" evidence="1">
    <location>
        <begin position="26"/>
        <end position="78"/>
    </location>
</feature>
<dbReference type="RefSeq" id="XP_018078303.1">
    <property type="nucleotide sequence ID" value="XM_018211353.1"/>
</dbReference>
<dbReference type="InterPro" id="IPR007138">
    <property type="entry name" value="ABM_dom"/>
</dbReference>
<dbReference type="SUPFAM" id="SSF54909">
    <property type="entry name" value="Dimeric alpha+beta barrel"/>
    <property type="match status" value="1"/>
</dbReference>
<dbReference type="InParanoid" id="A0A194XUR2"/>
<gene>
    <name evidence="2" type="ORF">LY89DRAFT_633686</name>
</gene>
<dbReference type="InterPro" id="IPR011008">
    <property type="entry name" value="Dimeric_a/b-barrel"/>
</dbReference>
<evidence type="ECO:0000313" key="3">
    <source>
        <dbReference type="Proteomes" id="UP000070700"/>
    </source>
</evidence>
<dbReference type="Gene3D" id="3.30.70.100">
    <property type="match status" value="2"/>
</dbReference>
<dbReference type="EMBL" id="KQ947404">
    <property type="protein sequence ID" value="KUJ23948.1"/>
    <property type="molecule type" value="Genomic_DNA"/>
</dbReference>
<keyword evidence="3" id="KW-1185">Reference proteome</keyword>
<sequence length="217" mass="23981">MPQVTEIAYLTLKPDIDLTGTSPTATAWQETLSTIRQQTGFQRLHWGLTLESPELLILMIDWTSLENHKSFTSSPTYGPFLKNLSPLLDDENKPVHLHHFTPTPSPPTILGSAPVVEFATFYDPDPSFADSLGEFLTIAEKGEGVVGWARGGVVEGVRRHDGKGKGEEGKAYVFLVGWESVEMHMKFRETGAFRENVGLIRGNHGGVEMFHVKFTAG</sequence>
<dbReference type="Proteomes" id="UP000070700">
    <property type="component" value="Unassembled WGS sequence"/>
</dbReference>
<dbReference type="KEGG" id="psco:LY89DRAFT_633686"/>
<evidence type="ECO:0000259" key="1">
    <source>
        <dbReference type="Pfam" id="PF03992"/>
    </source>
</evidence>
<evidence type="ECO:0000313" key="2">
    <source>
        <dbReference type="EMBL" id="KUJ23948.1"/>
    </source>
</evidence>
<name>A0A194XUR2_MOLSC</name>
<dbReference type="Pfam" id="PF03992">
    <property type="entry name" value="ABM"/>
    <property type="match status" value="1"/>
</dbReference>
<proteinExistence type="predicted"/>